<dbReference type="RefSeq" id="XP_009534907.1">
    <property type="nucleotide sequence ID" value="XM_009536612.1"/>
</dbReference>
<dbReference type="GeneID" id="20642544"/>
<dbReference type="AlphaFoldDB" id="G5A306"/>
<dbReference type="InParanoid" id="G5A306"/>
<keyword evidence="1" id="KW-0732">Signal</keyword>
<dbReference type="Proteomes" id="UP000002640">
    <property type="component" value="Unassembled WGS sequence"/>
</dbReference>
<accession>G5A306</accession>
<evidence type="ECO:0000313" key="3">
    <source>
        <dbReference type="Proteomes" id="UP000002640"/>
    </source>
</evidence>
<gene>
    <name evidence="2" type="ORF">PHYSODRAFT_305347</name>
</gene>
<reference evidence="2 3" key="1">
    <citation type="journal article" date="2006" name="Science">
        <title>Phytophthora genome sequences uncover evolutionary origins and mechanisms of pathogenesis.</title>
        <authorList>
            <person name="Tyler B.M."/>
            <person name="Tripathy S."/>
            <person name="Zhang X."/>
            <person name="Dehal P."/>
            <person name="Jiang R.H."/>
            <person name="Aerts A."/>
            <person name="Arredondo F.D."/>
            <person name="Baxter L."/>
            <person name="Bensasson D."/>
            <person name="Beynon J.L."/>
            <person name="Chapman J."/>
            <person name="Damasceno C.M."/>
            <person name="Dorrance A.E."/>
            <person name="Dou D."/>
            <person name="Dickerman A.W."/>
            <person name="Dubchak I.L."/>
            <person name="Garbelotto M."/>
            <person name="Gijzen M."/>
            <person name="Gordon S.G."/>
            <person name="Govers F."/>
            <person name="Grunwald N.J."/>
            <person name="Huang W."/>
            <person name="Ivors K.L."/>
            <person name="Jones R.W."/>
            <person name="Kamoun S."/>
            <person name="Krampis K."/>
            <person name="Lamour K.H."/>
            <person name="Lee M.K."/>
            <person name="McDonald W.H."/>
            <person name="Medina M."/>
            <person name="Meijer H.J."/>
            <person name="Nordberg E.K."/>
            <person name="Maclean D.J."/>
            <person name="Ospina-Giraldo M.D."/>
            <person name="Morris P.F."/>
            <person name="Phuntumart V."/>
            <person name="Putnam N.H."/>
            <person name="Rash S."/>
            <person name="Rose J.K."/>
            <person name="Sakihama Y."/>
            <person name="Salamov A.A."/>
            <person name="Savidor A."/>
            <person name="Scheuring C.F."/>
            <person name="Smith B.M."/>
            <person name="Sobral B.W."/>
            <person name="Terry A."/>
            <person name="Torto-Alalibo T.A."/>
            <person name="Win J."/>
            <person name="Xu Z."/>
            <person name="Zhang H."/>
            <person name="Grigoriev I.V."/>
            <person name="Rokhsar D.S."/>
            <person name="Boore J.L."/>
        </authorList>
    </citation>
    <scope>NUCLEOTIDE SEQUENCE [LARGE SCALE GENOMIC DNA]</scope>
    <source>
        <strain evidence="2 3">P6497</strain>
    </source>
</reference>
<name>G5A306_PHYSP</name>
<proteinExistence type="predicted"/>
<dbReference type="EMBL" id="JH159159">
    <property type="protein sequence ID" value="EGZ10046.1"/>
    <property type="molecule type" value="Genomic_DNA"/>
</dbReference>
<evidence type="ECO:0008006" key="4">
    <source>
        <dbReference type="Google" id="ProtNLM"/>
    </source>
</evidence>
<protein>
    <recommendedName>
        <fullName evidence="4">RxLR effector protein</fullName>
    </recommendedName>
</protein>
<feature type="signal peptide" evidence="1">
    <location>
        <begin position="1"/>
        <end position="21"/>
    </location>
</feature>
<dbReference type="KEGG" id="psoj:PHYSODRAFT_305347"/>
<feature type="chain" id="PRO_5003472839" description="RxLR effector protein" evidence="1">
    <location>
        <begin position="22"/>
        <end position="159"/>
    </location>
</feature>
<organism evidence="2 3">
    <name type="scientific">Phytophthora sojae (strain P6497)</name>
    <name type="common">Soybean stem and root rot agent</name>
    <name type="synonym">Phytophthora megasperma f. sp. glycines</name>
    <dbReference type="NCBI Taxonomy" id="1094619"/>
    <lineage>
        <taxon>Eukaryota</taxon>
        <taxon>Sar</taxon>
        <taxon>Stramenopiles</taxon>
        <taxon>Oomycota</taxon>
        <taxon>Peronosporomycetes</taxon>
        <taxon>Peronosporales</taxon>
        <taxon>Peronosporaceae</taxon>
        <taxon>Phytophthora</taxon>
    </lineage>
</organism>
<evidence type="ECO:0000256" key="1">
    <source>
        <dbReference type="SAM" id="SignalP"/>
    </source>
</evidence>
<evidence type="ECO:0000313" key="2">
    <source>
        <dbReference type="EMBL" id="EGZ10046.1"/>
    </source>
</evidence>
<keyword evidence="3" id="KW-1185">Reference proteome</keyword>
<sequence>MLPHDIITLLASAVLISIAGGTPTTTAKMVSLKHPAIDVARSFAAAEHNAPAERTVRVDNPEGKDEERDVTNKVAELGLAGLRGCAQQKTRRQNNGDQGVDEYLRRARPGKVAQQLIWNESSKDMARTLQFAQFEKWNSMGIKPESVHRTGSADSNFLG</sequence>